<dbReference type="RefSeq" id="WP_221574676.1">
    <property type="nucleotide sequence ID" value="NZ_JAIGNK010000005.1"/>
</dbReference>
<accession>A0ABS7J0N0</accession>
<keyword evidence="2" id="KW-0472">Membrane</keyword>
<evidence type="ECO:0000256" key="1">
    <source>
        <dbReference type="SAM" id="MobiDB-lite"/>
    </source>
</evidence>
<dbReference type="Proteomes" id="UP000783253">
    <property type="component" value="Unassembled WGS sequence"/>
</dbReference>
<protein>
    <submittedName>
        <fullName evidence="3">Isopropylmalate isomerase</fullName>
    </submittedName>
</protein>
<evidence type="ECO:0000313" key="3">
    <source>
        <dbReference type="EMBL" id="MBX7459283.1"/>
    </source>
</evidence>
<keyword evidence="3" id="KW-0413">Isomerase</keyword>
<organism evidence="3 4">
    <name type="scientific">Qipengyuania polymorpha</name>
    <dbReference type="NCBI Taxonomy" id="2867234"/>
    <lineage>
        <taxon>Bacteria</taxon>
        <taxon>Pseudomonadati</taxon>
        <taxon>Pseudomonadota</taxon>
        <taxon>Alphaproteobacteria</taxon>
        <taxon>Sphingomonadales</taxon>
        <taxon>Erythrobacteraceae</taxon>
        <taxon>Qipengyuania</taxon>
    </lineage>
</organism>
<feature type="transmembrane region" description="Helical" evidence="2">
    <location>
        <begin position="6"/>
        <end position="27"/>
    </location>
</feature>
<dbReference type="EMBL" id="JAIGNK010000005">
    <property type="protein sequence ID" value="MBX7459283.1"/>
    <property type="molecule type" value="Genomic_DNA"/>
</dbReference>
<evidence type="ECO:0000313" key="4">
    <source>
        <dbReference type="Proteomes" id="UP000783253"/>
    </source>
</evidence>
<sequence>MTKLPKGKAAIAGAIGSAAIAAALLYANKRREKKNKPDQPGPIPSGEKPETD</sequence>
<name>A0ABS7J0N0_9SPHN</name>
<proteinExistence type="predicted"/>
<reference evidence="3 4" key="1">
    <citation type="submission" date="2021-08" db="EMBL/GenBank/DDBJ databases">
        <title>Comparative Genomics Analysis of the Genus Qipengyuania Reveals Extensive Genetic Diversity and Metabolic Versatility, Including the Description of Fifteen Novel Species.</title>
        <authorList>
            <person name="Liu Y."/>
        </authorList>
    </citation>
    <scope>NUCLEOTIDE SEQUENCE [LARGE SCALE GENOMIC DNA]</scope>
    <source>
        <strain evidence="3 4">1NDH17</strain>
    </source>
</reference>
<keyword evidence="2" id="KW-0812">Transmembrane</keyword>
<keyword evidence="2" id="KW-1133">Transmembrane helix</keyword>
<comment type="caution">
    <text evidence="3">The sequence shown here is derived from an EMBL/GenBank/DDBJ whole genome shotgun (WGS) entry which is preliminary data.</text>
</comment>
<keyword evidence="4" id="KW-1185">Reference proteome</keyword>
<feature type="region of interest" description="Disordered" evidence="1">
    <location>
        <begin position="30"/>
        <end position="52"/>
    </location>
</feature>
<evidence type="ECO:0000256" key="2">
    <source>
        <dbReference type="SAM" id="Phobius"/>
    </source>
</evidence>
<dbReference type="GO" id="GO:0016853">
    <property type="term" value="F:isomerase activity"/>
    <property type="evidence" value="ECO:0007669"/>
    <property type="project" value="UniProtKB-KW"/>
</dbReference>
<gene>
    <name evidence="3" type="ORF">K3152_13600</name>
</gene>